<dbReference type="PANTHER" id="PTHR17695:SF11">
    <property type="entry name" value="SMALL SUBUNIT PROCESSOME COMPONENT 20 HOMOLOG"/>
    <property type="match status" value="1"/>
</dbReference>
<dbReference type="InterPro" id="IPR052575">
    <property type="entry name" value="SSU_processome_comp_20"/>
</dbReference>
<keyword evidence="2" id="KW-1185">Reference proteome</keyword>
<proteinExistence type="predicted"/>
<sequence length="444" mass="49578">MEPKELDLVWSCLYKKVHECVSTRNSTHLRRILSVLVSAVKVKKGQKVSDYKPMLELVLLLMRSYITPLGVTESQEDTCLVDIILKLMLATLDGLCSYNKSMISECATQWAPIFKSQNSAMNVFLEISEEKVIQLLQSFCEKMQLDIRDSDFVDGESAGALARICNHLQGTICSSIEEINNDIAQSDVSCKIDEGKMALLWGVVNCYSHMSIVDADPSLLVRLMDAIDQLLTVKADKSNKTAWESIIGASLSSYNRLCNDSNLGADETKKFLIFAKRYKSSSHVLLAVAGYLESKYGSSLEDIGCRMYHPQLDEMTAEALVTFADNLCHSDKEIRISTLKILCYYKSLGEENSSVYQSAAKKRKIEVSPTSIVDNTENNPLLDLLAIETATVSISTSRSIQQLISKIQMDLSAGRITNPSFFTCLGYPYQISGKMSSNKRDIYW</sequence>
<gene>
    <name evidence="1" type="ORF">TSUD_385770</name>
</gene>
<evidence type="ECO:0000313" key="1">
    <source>
        <dbReference type="EMBL" id="GAU23589.1"/>
    </source>
</evidence>
<dbReference type="GO" id="GO:0032040">
    <property type="term" value="C:small-subunit processome"/>
    <property type="evidence" value="ECO:0007669"/>
    <property type="project" value="TreeGrafter"/>
</dbReference>
<protein>
    <submittedName>
        <fullName evidence="1">Uncharacterized protein</fullName>
    </submittedName>
</protein>
<dbReference type="EMBL" id="DF973272">
    <property type="protein sequence ID" value="GAU23589.1"/>
    <property type="molecule type" value="Genomic_DNA"/>
</dbReference>
<accession>A0A2Z6MX00</accession>
<name>A0A2Z6MX00_TRISU</name>
<dbReference type="Proteomes" id="UP000242715">
    <property type="component" value="Unassembled WGS sequence"/>
</dbReference>
<dbReference type="AlphaFoldDB" id="A0A2Z6MX00"/>
<dbReference type="GO" id="GO:0030686">
    <property type="term" value="C:90S preribosome"/>
    <property type="evidence" value="ECO:0007669"/>
    <property type="project" value="TreeGrafter"/>
</dbReference>
<dbReference type="OrthoDB" id="1420859at2759"/>
<organism evidence="1 2">
    <name type="scientific">Trifolium subterraneum</name>
    <name type="common">Subterranean clover</name>
    <dbReference type="NCBI Taxonomy" id="3900"/>
    <lineage>
        <taxon>Eukaryota</taxon>
        <taxon>Viridiplantae</taxon>
        <taxon>Streptophyta</taxon>
        <taxon>Embryophyta</taxon>
        <taxon>Tracheophyta</taxon>
        <taxon>Spermatophyta</taxon>
        <taxon>Magnoliopsida</taxon>
        <taxon>eudicotyledons</taxon>
        <taxon>Gunneridae</taxon>
        <taxon>Pentapetalae</taxon>
        <taxon>rosids</taxon>
        <taxon>fabids</taxon>
        <taxon>Fabales</taxon>
        <taxon>Fabaceae</taxon>
        <taxon>Papilionoideae</taxon>
        <taxon>50 kb inversion clade</taxon>
        <taxon>NPAAA clade</taxon>
        <taxon>Hologalegina</taxon>
        <taxon>IRL clade</taxon>
        <taxon>Trifolieae</taxon>
        <taxon>Trifolium</taxon>
    </lineage>
</organism>
<evidence type="ECO:0000313" key="2">
    <source>
        <dbReference type="Proteomes" id="UP000242715"/>
    </source>
</evidence>
<reference evidence="2" key="1">
    <citation type="journal article" date="2017" name="Front. Plant Sci.">
        <title>Climate Clever Clovers: New Paradigm to Reduce the Environmental Footprint of Ruminants by Breeding Low Methanogenic Forages Utilizing Haplotype Variation.</title>
        <authorList>
            <person name="Kaur P."/>
            <person name="Appels R."/>
            <person name="Bayer P.E."/>
            <person name="Keeble-Gagnere G."/>
            <person name="Wang J."/>
            <person name="Hirakawa H."/>
            <person name="Shirasawa K."/>
            <person name="Vercoe P."/>
            <person name="Stefanova K."/>
            <person name="Durmic Z."/>
            <person name="Nichols P."/>
            <person name="Revell C."/>
            <person name="Isobe S.N."/>
            <person name="Edwards D."/>
            <person name="Erskine W."/>
        </authorList>
    </citation>
    <scope>NUCLEOTIDE SEQUENCE [LARGE SCALE GENOMIC DNA]</scope>
    <source>
        <strain evidence="2">cv. Daliak</strain>
    </source>
</reference>
<dbReference type="PANTHER" id="PTHR17695">
    <property type="entry name" value="SMALL SUBUNIT PROCESSOME COMPONENT 20 HOMOLOG"/>
    <property type="match status" value="1"/>
</dbReference>